<dbReference type="InterPro" id="IPR052159">
    <property type="entry name" value="Competence_DNA_uptake"/>
</dbReference>
<feature type="transmembrane region" description="Helical" evidence="6">
    <location>
        <begin position="27"/>
        <end position="46"/>
    </location>
</feature>
<accession>A0A1X0DPR5</accession>
<keyword evidence="5 6" id="KW-0472">Membrane</keyword>
<dbReference type="EMBL" id="MVHS01000001">
    <property type="protein sequence ID" value="ORA74162.1"/>
    <property type="molecule type" value="Genomic_DNA"/>
</dbReference>
<comment type="subcellular location">
    <subcellularLocation>
        <location evidence="1">Cell membrane</location>
        <topology evidence="1">Multi-pass membrane protein</topology>
    </subcellularLocation>
</comment>
<feature type="domain" description="ComEC/Rec2-related protein" evidence="7">
    <location>
        <begin position="208"/>
        <end position="467"/>
    </location>
</feature>
<evidence type="ECO:0000313" key="8">
    <source>
        <dbReference type="EMBL" id="ORA74162.1"/>
    </source>
</evidence>
<evidence type="ECO:0000313" key="9">
    <source>
        <dbReference type="Proteomes" id="UP000192801"/>
    </source>
</evidence>
<reference evidence="8 9" key="1">
    <citation type="submission" date="2016-12" db="EMBL/GenBank/DDBJ databases">
        <title>The new phylogeny of genus Mycobacterium.</title>
        <authorList>
            <person name="Tortoli E."/>
            <person name="Trovato A."/>
            <person name="Cirillo D.M."/>
        </authorList>
    </citation>
    <scope>NUCLEOTIDE SEQUENCE [LARGE SCALE GENOMIC DNA]</scope>
    <source>
        <strain evidence="8 9">DSM 45130</strain>
    </source>
</reference>
<evidence type="ECO:0000256" key="1">
    <source>
        <dbReference type="ARBA" id="ARBA00004651"/>
    </source>
</evidence>
<dbReference type="InterPro" id="IPR004477">
    <property type="entry name" value="ComEC_N"/>
</dbReference>
<keyword evidence="9" id="KW-1185">Reference proteome</keyword>
<feature type="transmembrane region" description="Helical" evidence="6">
    <location>
        <begin position="302"/>
        <end position="320"/>
    </location>
</feature>
<dbReference type="PANTHER" id="PTHR30619">
    <property type="entry name" value="DNA INTERNALIZATION/COMPETENCE PROTEIN COMEC/REC2"/>
    <property type="match status" value="1"/>
</dbReference>
<dbReference type="GO" id="GO:0005886">
    <property type="term" value="C:plasma membrane"/>
    <property type="evidence" value="ECO:0007669"/>
    <property type="project" value="UniProtKB-SubCell"/>
</dbReference>
<proteinExistence type="predicted"/>
<feature type="transmembrane region" description="Helical" evidence="6">
    <location>
        <begin position="229"/>
        <end position="251"/>
    </location>
</feature>
<evidence type="ECO:0000256" key="5">
    <source>
        <dbReference type="ARBA" id="ARBA00023136"/>
    </source>
</evidence>
<evidence type="ECO:0000256" key="3">
    <source>
        <dbReference type="ARBA" id="ARBA00022692"/>
    </source>
</evidence>
<sequence>MDLRLVPAALSAWLVTAAGIRWQTGPVLVAAALLVFLAAMVAGHRLRRAPGRTVAVAVAAASAVSAGFALAITLRNHAVAHHPLAGRTGQTVSVVMTPSESPREISSGRVLLKGPLVSVGDTEIGGLVTVFAPSADYGQVGVGQPVGFRARVGKPDRRDLSVAVLIATGRPTLGRAPPVQRVAQRIRERFATAATVLPDGPAAILPGLILGDTSAVTASTAAEFRATGLTHLMAVSGANVSIVVGAVVLVAGLAGPRIAVLVAAPALAGFVLVVQPSASVVRAAVMGTIGLLAVVTARPRNALPALAAAVLVLLILAPQLAVDIGFALSAAATAGLVLVAPGWSRRLTARGWPKPLADAVAVCTAAQLCTAPLIAALTGTFSVVAVVANLAVTVVVAPITVAGTVAAALTGVWPAAATVLIRAVRPLVWWVLAVAHYGAAAPAAVLGVPSGPAGFLFVGAATVLVALGVRHLRLRAHRRDVGAA</sequence>
<organism evidence="8 9">
    <name type="scientific">Mycolicibacterium insubricum</name>
    <dbReference type="NCBI Taxonomy" id="444597"/>
    <lineage>
        <taxon>Bacteria</taxon>
        <taxon>Bacillati</taxon>
        <taxon>Actinomycetota</taxon>
        <taxon>Actinomycetes</taxon>
        <taxon>Mycobacteriales</taxon>
        <taxon>Mycobacteriaceae</taxon>
        <taxon>Mycolicibacterium</taxon>
    </lineage>
</organism>
<feature type="transmembrane region" description="Helical" evidence="6">
    <location>
        <begin position="326"/>
        <end position="344"/>
    </location>
</feature>
<dbReference type="NCBIfam" id="TIGR00360">
    <property type="entry name" value="ComEC_N-term"/>
    <property type="match status" value="1"/>
</dbReference>
<feature type="transmembrane region" description="Helical" evidence="6">
    <location>
        <begin position="427"/>
        <end position="446"/>
    </location>
</feature>
<protein>
    <submittedName>
        <fullName evidence="8">Competence protein</fullName>
    </submittedName>
</protein>
<dbReference type="AlphaFoldDB" id="A0A1X0DPR5"/>
<comment type="caution">
    <text evidence="8">The sequence shown here is derived from an EMBL/GenBank/DDBJ whole genome shotgun (WGS) entry which is preliminary data.</text>
</comment>
<evidence type="ECO:0000256" key="6">
    <source>
        <dbReference type="SAM" id="Phobius"/>
    </source>
</evidence>
<dbReference type="Pfam" id="PF03772">
    <property type="entry name" value="Competence"/>
    <property type="match status" value="1"/>
</dbReference>
<keyword evidence="4 6" id="KW-1133">Transmembrane helix</keyword>
<dbReference type="PANTHER" id="PTHR30619:SF1">
    <property type="entry name" value="RECOMBINATION PROTEIN 2"/>
    <property type="match status" value="1"/>
</dbReference>
<dbReference type="Proteomes" id="UP000192801">
    <property type="component" value="Unassembled WGS sequence"/>
</dbReference>
<feature type="transmembrane region" description="Helical" evidence="6">
    <location>
        <begin position="452"/>
        <end position="469"/>
    </location>
</feature>
<keyword evidence="2" id="KW-1003">Cell membrane</keyword>
<dbReference type="STRING" id="444597.BST26_00275"/>
<evidence type="ECO:0000256" key="4">
    <source>
        <dbReference type="ARBA" id="ARBA00022989"/>
    </source>
</evidence>
<gene>
    <name evidence="8" type="ORF">BST26_00275</name>
</gene>
<evidence type="ECO:0000256" key="2">
    <source>
        <dbReference type="ARBA" id="ARBA00022475"/>
    </source>
</evidence>
<evidence type="ECO:0000259" key="7">
    <source>
        <dbReference type="Pfam" id="PF03772"/>
    </source>
</evidence>
<feature type="transmembrane region" description="Helical" evidence="6">
    <location>
        <begin position="383"/>
        <end position="415"/>
    </location>
</feature>
<feature type="transmembrane region" description="Helical" evidence="6">
    <location>
        <begin position="258"/>
        <end position="274"/>
    </location>
</feature>
<keyword evidence="3 6" id="KW-0812">Transmembrane</keyword>
<name>A0A1X0DPR5_9MYCO</name>